<evidence type="ECO:0000313" key="2">
    <source>
        <dbReference type="EMBL" id="MBB4893726.1"/>
    </source>
</evidence>
<reference evidence="2 3" key="1">
    <citation type="submission" date="2020-08" db="EMBL/GenBank/DDBJ databases">
        <title>Genomic Encyclopedia of Type Strains, Phase III (KMG-III): the genomes of soil and plant-associated and newly described type strains.</title>
        <authorList>
            <person name="Whitman W."/>
        </authorList>
    </citation>
    <scope>NUCLEOTIDE SEQUENCE [LARGE SCALE GENOMIC DNA]</scope>
    <source>
        <strain evidence="2 3">CECT 3266</strain>
    </source>
</reference>
<accession>A0A7W7LQA5</accession>
<dbReference type="Proteomes" id="UP000556084">
    <property type="component" value="Unassembled WGS sequence"/>
</dbReference>
<sequence length="41" mass="4379">MAWTAQRIRGATGAARLPSGGGPAPTLDVDRTDPPYRAWLK</sequence>
<comment type="caution">
    <text evidence="2">The sequence shown here is derived from an EMBL/GenBank/DDBJ whole genome shotgun (WGS) entry which is preliminary data.</text>
</comment>
<name>A0A7W7LQA5_9ACTN</name>
<proteinExistence type="predicted"/>
<dbReference type="EMBL" id="JACHJH010000003">
    <property type="protein sequence ID" value="MBB4893726.1"/>
    <property type="molecule type" value="Genomic_DNA"/>
</dbReference>
<gene>
    <name evidence="2" type="ORF">FHS39_002757</name>
</gene>
<keyword evidence="3" id="KW-1185">Reference proteome</keyword>
<dbReference type="AlphaFoldDB" id="A0A7W7LQA5"/>
<organism evidence="2 3">
    <name type="scientific">Streptomyces olivoverticillatus</name>
    <dbReference type="NCBI Taxonomy" id="66427"/>
    <lineage>
        <taxon>Bacteria</taxon>
        <taxon>Bacillati</taxon>
        <taxon>Actinomycetota</taxon>
        <taxon>Actinomycetes</taxon>
        <taxon>Kitasatosporales</taxon>
        <taxon>Streptomycetaceae</taxon>
        <taxon>Streptomyces</taxon>
    </lineage>
</organism>
<feature type="region of interest" description="Disordered" evidence="1">
    <location>
        <begin position="1"/>
        <end position="41"/>
    </location>
</feature>
<evidence type="ECO:0000256" key="1">
    <source>
        <dbReference type="SAM" id="MobiDB-lite"/>
    </source>
</evidence>
<protein>
    <submittedName>
        <fullName evidence="2">Uncharacterized protein</fullName>
    </submittedName>
</protein>
<evidence type="ECO:0000313" key="3">
    <source>
        <dbReference type="Proteomes" id="UP000556084"/>
    </source>
</evidence>